<dbReference type="GO" id="GO:0004144">
    <property type="term" value="F:diacylglycerol O-acyltransferase activity"/>
    <property type="evidence" value="ECO:0007669"/>
    <property type="project" value="UniProtKB-EC"/>
</dbReference>
<feature type="compositionally biased region" description="Low complexity" evidence="12">
    <location>
        <begin position="371"/>
        <end position="390"/>
    </location>
</feature>
<dbReference type="GO" id="GO:0005789">
    <property type="term" value="C:endoplasmic reticulum membrane"/>
    <property type="evidence" value="ECO:0007669"/>
    <property type="project" value="UniProtKB-SubCell"/>
</dbReference>
<feature type="transmembrane region" description="Helical" evidence="13">
    <location>
        <begin position="842"/>
        <end position="864"/>
    </location>
</feature>
<reference evidence="14 15" key="1">
    <citation type="journal article" date="2018" name="Sci. Rep.">
        <title>Raphidocelis subcapitata (=Pseudokirchneriella subcapitata) provides an insight into genome evolution and environmental adaptations in the Sphaeropleales.</title>
        <authorList>
            <person name="Suzuki S."/>
            <person name="Yamaguchi H."/>
            <person name="Nakajima N."/>
            <person name="Kawachi M."/>
        </authorList>
    </citation>
    <scope>NUCLEOTIDE SEQUENCE [LARGE SCALE GENOMIC DNA]</scope>
    <source>
        <strain evidence="14 15">NIES-35</strain>
    </source>
</reference>
<evidence type="ECO:0000256" key="11">
    <source>
        <dbReference type="ARBA" id="ARBA00023315"/>
    </source>
</evidence>
<keyword evidence="7 13" id="KW-0812">Transmembrane</keyword>
<dbReference type="GO" id="GO:0019432">
    <property type="term" value="P:triglyceride biosynthetic process"/>
    <property type="evidence" value="ECO:0007669"/>
    <property type="project" value="UniProtKB-UniPathway"/>
</dbReference>
<dbReference type="EMBL" id="BDRX01000001">
    <property type="protein sequence ID" value="GBF87398.1"/>
    <property type="molecule type" value="Genomic_DNA"/>
</dbReference>
<feature type="transmembrane region" description="Helical" evidence="13">
    <location>
        <begin position="721"/>
        <end position="740"/>
    </location>
</feature>
<evidence type="ECO:0000256" key="1">
    <source>
        <dbReference type="ARBA" id="ARBA00004477"/>
    </source>
</evidence>
<gene>
    <name evidence="14" type="ORF">Rsub_00109</name>
</gene>
<sequence>MEPLGGAAAAAGDGDAALLRTECDALRRERDRLQAALFRALRSVVIFRGYLHQQLTEDEALALLKPEWELKYFALGSGGLLKIYDSDRDEGGEPGALLNLADCVVEVEPGGVDRDWCMRVTERTPADAAADARPRSAPSPAPSAFARAASPQLRRAASCEPDGAVNELLLVSADSVAALLQWADAFERAGVRVVWPTAVGGRSGSSLSSRSNSAPLLQNMALAAAITAAAAPARGGPARVLERARERELESQGRGLLRTLSSTFALPPLMSSSAAPWCGAGGGGGASSGGAAAAAAAGGRPITRLPSERWVREPAREEFVPVLWAVQQQQEDEESAGRRGGPRRSFGARGLGRSASESRIQWGSSSGGAGAAEPARRSPSPAARRTALPGALPPQAPKPPRSPDRGVAAGRAPSGAAAAAPAPTAAHAPEAAAAAAAAAASHPHRRSRVMWGSTPVHTGTSDSLLTAKSTYTQSHSGLVTLALVVLATSHVRRAWGPKDRAPAEPRPLHLALMENLLTYRLRLTLLNREVARALLTMAGDNRLCILAVPGLLAFAAASLAIECAALALLRREDWLDTAEAKRGVGAEARRARRARRAASHEAAIVPLAVANCVAVLLLPCYTVFHLRAHPFPALLLTLGALVMQMKLMSYHHHHLHLRSVRRAHGPDARAYGERGGADEPAWAVRAYPENLTAGDMLFFLAVPTLVYQVNYPRLPRVRRRLLLRWFVMLFSLASVELLLIDQLLVPNMLSGLKPEGFFHFCERLLALALPNLYVWLLGFFLIFHVWLNILGELTRFADREFYRAWWNASSLDQFWRLWNMPVHRFLMRTIYFPMIRAGINKWWGLVFVFLWSALLHEVAVGVPFRILKGWGFWAMAGQIPLISLTAWMRAYLKNDYLGNAIFWTSFCILGQPLCILLYAHEYLRREYSGGMPVLSSRTC</sequence>
<proteinExistence type="inferred from homology"/>
<feature type="compositionally biased region" description="Low complexity" evidence="12">
    <location>
        <begin position="405"/>
        <end position="441"/>
    </location>
</feature>
<dbReference type="Proteomes" id="UP000247498">
    <property type="component" value="Unassembled WGS sequence"/>
</dbReference>
<evidence type="ECO:0000256" key="13">
    <source>
        <dbReference type="SAM" id="Phobius"/>
    </source>
</evidence>
<name>A0A2V0NJJ6_9CHLO</name>
<evidence type="ECO:0000256" key="10">
    <source>
        <dbReference type="ARBA" id="ARBA00023136"/>
    </source>
</evidence>
<dbReference type="FunCoup" id="A0A2V0NJJ6">
    <property type="interactions" value="920"/>
</dbReference>
<comment type="subcellular location">
    <subcellularLocation>
        <location evidence="1">Endoplasmic reticulum membrane</location>
        <topology evidence="1">Multi-pass membrane protein</topology>
    </subcellularLocation>
</comment>
<keyword evidence="8" id="KW-0256">Endoplasmic reticulum</keyword>
<feature type="transmembrane region" description="Helical" evidence="13">
    <location>
        <begin position="870"/>
        <end position="888"/>
    </location>
</feature>
<evidence type="ECO:0000256" key="9">
    <source>
        <dbReference type="ARBA" id="ARBA00022989"/>
    </source>
</evidence>
<feature type="transmembrane region" description="Helical" evidence="13">
    <location>
        <begin position="630"/>
        <end position="648"/>
    </location>
</feature>
<dbReference type="Pfam" id="PF03062">
    <property type="entry name" value="MBOAT"/>
    <property type="match status" value="1"/>
</dbReference>
<comment type="similarity">
    <text evidence="4">Belongs to the membrane-bound acyltransferase family. Sterol o-acyltransferase subfamily.</text>
</comment>
<comment type="caution">
    <text evidence="14">The sequence shown here is derived from an EMBL/GenBank/DDBJ whole genome shotgun (WGS) entry which is preliminary data.</text>
</comment>
<keyword evidence="6 14" id="KW-0808">Transferase</keyword>
<dbReference type="PANTHER" id="PTHR10408">
    <property type="entry name" value="STEROL O-ACYLTRANSFERASE"/>
    <property type="match status" value="1"/>
</dbReference>
<evidence type="ECO:0000256" key="12">
    <source>
        <dbReference type="SAM" id="MobiDB-lite"/>
    </source>
</evidence>
<dbReference type="InterPro" id="IPR004299">
    <property type="entry name" value="MBOAT_fam"/>
</dbReference>
<dbReference type="OrthoDB" id="10039049at2759"/>
<feature type="transmembrane region" description="Helical" evidence="13">
    <location>
        <begin position="772"/>
        <end position="790"/>
    </location>
</feature>
<feature type="transmembrane region" description="Helical" evidence="13">
    <location>
        <begin position="900"/>
        <end position="919"/>
    </location>
</feature>
<feature type="region of interest" description="Disordered" evidence="12">
    <location>
        <begin position="127"/>
        <end position="147"/>
    </location>
</feature>
<evidence type="ECO:0000256" key="4">
    <source>
        <dbReference type="ARBA" id="ARBA00009010"/>
    </source>
</evidence>
<evidence type="ECO:0000256" key="2">
    <source>
        <dbReference type="ARBA" id="ARBA00004771"/>
    </source>
</evidence>
<dbReference type="STRING" id="307507.A0A2V0NJJ6"/>
<organism evidence="14 15">
    <name type="scientific">Raphidocelis subcapitata</name>
    <dbReference type="NCBI Taxonomy" id="307507"/>
    <lineage>
        <taxon>Eukaryota</taxon>
        <taxon>Viridiplantae</taxon>
        <taxon>Chlorophyta</taxon>
        <taxon>core chlorophytes</taxon>
        <taxon>Chlorophyceae</taxon>
        <taxon>CS clade</taxon>
        <taxon>Sphaeropleales</taxon>
        <taxon>Selenastraceae</taxon>
        <taxon>Raphidocelis</taxon>
    </lineage>
</organism>
<evidence type="ECO:0000313" key="15">
    <source>
        <dbReference type="Proteomes" id="UP000247498"/>
    </source>
</evidence>
<dbReference type="InParanoid" id="A0A2V0NJJ6"/>
<feature type="region of interest" description="Disordered" evidence="12">
    <location>
        <begin position="328"/>
        <end position="456"/>
    </location>
</feature>
<evidence type="ECO:0000256" key="3">
    <source>
        <dbReference type="ARBA" id="ARBA00005189"/>
    </source>
</evidence>
<feature type="compositionally biased region" description="Low complexity" evidence="12">
    <location>
        <begin position="135"/>
        <end position="147"/>
    </location>
</feature>
<keyword evidence="11 14" id="KW-0012">Acyltransferase</keyword>
<evidence type="ECO:0000256" key="5">
    <source>
        <dbReference type="ARBA" id="ARBA00013244"/>
    </source>
</evidence>
<feature type="transmembrane region" description="Helical" evidence="13">
    <location>
        <begin position="546"/>
        <end position="569"/>
    </location>
</feature>
<keyword evidence="10 13" id="KW-0472">Membrane</keyword>
<comment type="pathway">
    <text evidence="3">Lipid metabolism.</text>
</comment>
<feature type="compositionally biased region" description="Pro residues" evidence="12">
    <location>
        <begin position="391"/>
        <end position="400"/>
    </location>
</feature>
<dbReference type="AlphaFoldDB" id="A0A2V0NJJ6"/>
<dbReference type="InterPro" id="IPR014371">
    <property type="entry name" value="Oat_ACAT_DAG_ARE"/>
</dbReference>
<keyword evidence="9 13" id="KW-1133">Transmembrane helix</keyword>
<evidence type="ECO:0000256" key="8">
    <source>
        <dbReference type="ARBA" id="ARBA00022824"/>
    </source>
</evidence>
<comment type="pathway">
    <text evidence="2">Glycerolipid metabolism; triacylglycerol biosynthesis.</text>
</comment>
<evidence type="ECO:0000313" key="14">
    <source>
        <dbReference type="EMBL" id="GBF87398.1"/>
    </source>
</evidence>
<evidence type="ECO:0000256" key="7">
    <source>
        <dbReference type="ARBA" id="ARBA00022692"/>
    </source>
</evidence>
<accession>A0A2V0NJJ6</accession>
<keyword evidence="15" id="KW-1185">Reference proteome</keyword>
<feature type="transmembrane region" description="Helical" evidence="13">
    <location>
        <begin position="602"/>
        <end position="624"/>
    </location>
</feature>
<dbReference type="EC" id="2.3.1.20" evidence="5"/>
<evidence type="ECO:0000256" key="6">
    <source>
        <dbReference type="ARBA" id="ARBA00022679"/>
    </source>
</evidence>
<dbReference type="UniPathway" id="UPA00282"/>
<dbReference type="PANTHER" id="PTHR10408:SF7">
    <property type="entry name" value="DIACYLGLYCEROL O-ACYLTRANSFERASE 1"/>
    <property type="match status" value="1"/>
</dbReference>
<protein>
    <recommendedName>
        <fullName evidence="5">diacylglycerol O-acyltransferase</fullName>
        <ecNumber evidence="5">2.3.1.20</ecNumber>
    </recommendedName>
</protein>